<protein>
    <submittedName>
        <fullName evidence="1">Uncharacterized protein</fullName>
    </submittedName>
</protein>
<keyword evidence="2" id="KW-1185">Reference proteome</keyword>
<gene>
    <name evidence="1" type="ORF">SO802_021926</name>
</gene>
<comment type="caution">
    <text evidence="1">The sequence shown here is derived from an EMBL/GenBank/DDBJ whole genome shotgun (WGS) entry which is preliminary data.</text>
</comment>
<proteinExistence type="predicted"/>
<dbReference type="AlphaFoldDB" id="A0AAW2CJM0"/>
<sequence length="116" mass="13323">MAAKEIVELGSRWLIGNGEHVDIWKDRWIPTPDTFKLVSPRVHLESDKVACLVDTTTRSWDVDKVRHSFLPHEAEAILGISISPRLLNDSVIWAWTKNGRFSVKSAYKVAQKWLKE</sequence>
<evidence type="ECO:0000313" key="1">
    <source>
        <dbReference type="EMBL" id="KAK9997240.1"/>
    </source>
</evidence>
<reference evidence="1 2" key="1">
    <citation type="submission" date="2024-01" db="EMBL/GenBank/DDBJ databases">
        <title>A telomere-to-telomere, gap-free genome of sweet tea (Lithocarpus litseifolius).</title>
        <authorList>
            <person name="Zhou J."/>
        </authorList>
    </citation>
    <scope>NUCLEOTIDE SEQUENCE [LARGE SCALE GENOMIC DNA]</scope>
    <source>
        <strain evidence="1">Zhou-2022a</strain>
        <tissue evidence="1">Leaf</tissue>
    </source>
</reference>
<organism evidence="1 2">
    <name type="scientific">Lithocarpus litseifolius</name>
    <dbReference type="NCBI Taxonomy" id="425828"/>
    <lineage>
        <taxon>Eukaryota</taxon>
        <taxon>Viridiplantae</taxon>
        <taxon>Streptophyta</taxon>
        <taxon>Embryophyta</taxon>
        <taxon>Tracheophyta</taxon>
        <taxon>Spermatophyta</taxon>
        <taxon>Magnoliopsida</taxon>
        <taxon>eudicotyledons</taxon>
        <taxon>Gunneridae</taxon>
        <taxon>Pentapetalae</taxon>
        <taxon>rosids</taxon>
        <taxon>fabids</taxon>
        <taxon>Fagales</taxon>
        <taxon>Fagaceae</taxon>
        <taxon>Lithocarpus</taxon>
    </lineage>
</organism>
<name>A0AAW2CJM0_9ROSI</name>
<evidence type="ECO:0000313" key="2">
    <source>
        <dbReference type="Proteomes" id="UP001459277"/>
    </source>
</evidence>
<accession>A0AAW2CJM0</accession>
<dbReference type="Proteomes" id="UP001459277">
    <property type="component" value="Unassembled WGS sequence"/>
</dbReference>
<dbReference type="EMBL" id="JAZDWU010000007">
    <property type="protein sequence ID" value="KAK9997240.1"/>
    <property type="molecule type" value="Genomic_DNA"/>
</dbReference>